<accession>A0ABV9JF80</accession>
<protein>
    <submittedName>
        <fullName evidence="1">Uncharacterized protein</fullName>
    </submittedName>
</protein>
<dbReference type="Proteomes" id="UP001595987">
    <property type="component" value="Unassembled WGS sequence"/>
</dbReference>
<gene>
    <name evidence="1" type="ORF">ACFO26_03735</name>
</gene>
<dbReference type="RefSeq" id="WP_213533569.1">
    <property type="nucleotide sequence ID" value="NZ_BOVQ01000002.1"/>
</dbReference>
<organism evidence="1 2">
    <name type="scientific">Lactococcus nasutitermitis</name>
    <dbReference type="NCBI Taxonomy" id="1652957"/>
    <lineage>
        <taxon>Bacteria</taxon>
        <taxon>Bacillati</taxon>
        <taxon>Bacillota</taxon>
        <taxon>Bacilli</taxon>
        <taxon>Lactobacillales</taxon>
        <taxon>Streptococcaceae</taxon>
        <taxon>Lactococcus</taxon>
    </lineage>
</organism>
<keyword evidence="2" id="KW-1185">Reference proteome</keyword>
<comment type="caution">
    <text evidence="1">The sequence shown here is derived from an EMBL/GenBank/DDBJ whole genome shotgun (WGS) entry which is preliminary data.</text>
</comment>
<dbReference type="EMBL" id="JBHSGD010000004">
    <property type="protein sequence ID" value="MFC4652009.1"/>
    <property type="molecule type" value="Genomic_DNA"/>
</dbReference>
<evidence type="ECO:0000313" key="1">
    <source>
        <dbReference type="EMBL" id="MFC4652009.1"/>
    </source>
</evidence>
<sequence>MRELLAWYKYPEAEGKSYCQQELLDEQLLIELFGYCKDAQAYISAEGWVFLIEHYGYEKLFELNKMSAWIASETLDDYKNNVNYYSFLGKENIR</sequence>
<evidence type="ECO:0000313" key="2">
    <source>
        <dbReference type="Proteomes" id="UP001595987"/>
    </source>
</evidence>
<proteinExistence type="predicted"/>
<name>A0ABV9JF80_9LACT</name>
<reference evidence="2" key="1">
    <citation type="journal article" date="2019" name="Int. J. Syst. Evol. Microbiol.">
        <title>The Global Catalogue of Microorganisms (GCM) 10K type strain sequencing project: providing services to taxonomists for standard genome sequencing and annotation.</title>
        <authorList>
            <consortium name="The Broad Institute Genomics Platform"/>
            <consortium name="The Broad Institute Genome Sequencing Center for Infectious Disease"/>
            <person name="Wu L."/>
            <person name="Ma J."/>
        </authorList>
    </citation>
    <scope>NUCLEOTIDE SEQUENCE [LARGE SCALE GENOMIC DNA]</scope>
    <source>
        <strain evidence="2">CCUG 63287</strain>
    </source>
</reference>